<dbReference type="Gene3D" id="3.90.550.20">
    <property type="match status" value="3"/>
</dbReference>
<evidence type="ECO:0000313" key="3">
    <source>
        <dbReference type="Proteomes" id="UP001501074"/>
    </source>
</evidence>
<dbReference type="PANTHER" id="PTHR32385:SF15">
    <property type="entry name" value="INOSITOL PHOSPHOCERAMIDE MANNOSYLTRANSFERASE 1"/>
    <property type="match status" value="1"/>
</dbReference>
<name>A0ABP6ZY90_9ACTN</name>
<evidence type="ECO:0000256" key="1">
    <source>
        <dbReference type="SAM" id="MobiDB-lite"/>
    </source>
</evidence>
<keyword evidence="3" id="KW-1185">Reference proteome</keyword>
<comment type="caution">
    <text evidence="2">The sequence shown here is derived from an EMBL/GenBank/DDBJ whole genome shotgun (WGS) entry which is preliminary data.</text>
</comment>
<gene>
    <name evidence="2" type="ORF">GCM10022223_43950</name>
</gene>
<dbReference type="Proteomes" id="UP001501074">
    <property type="component" value="Unassembled WGS sequence"/>
</dbReference>
<reference evidence="3" key="1">
    <citation type="journal article" date="2019" name="Int. J. Syst. Evol. Microbiol.">
        <title>The Global Catalogue of Microorganisms (GCM) 10K type strain sequencing project: providing services to taxonomists for standard genome sequencing and annotation.</title>
        <authorList>
            <consortium name="The Broad Institute Genomics Platform"/>
            <consortium name="The Broad Institute Genome Sequencing Center for Infectious Disease"/>
            <person name="Wu L."/>
            <person name="Ma J."/>
        </authorList>
    </citation>
    <scope>NUCLEOTIDE SEQUENCE [LARGE SCALE GENOMIC DNA]</scope>
    <source>
        <strain evidence="3">JCM 16902</strain>
    </source>
</reference>
<feature type="region of interest" description="Disordered" evidence="1">
    <location>
        <begin position="1859"/>
        <end position="1902"/>
    </location>
</feature>
<dbReference type="PANTHER" id="PTHR32385">
    <property type="entry name" value="MANNOSYL PHOSPHORYLINOSITOL CERAMIDE SYNTHASE"/>
    <property type="match status" value="1"/>
</dbReference>
<dbReference type="InterPro" id="IPR051706">
    <property type="entry name" value="Glycosyltransferase_domain"/>
</dbReference>
<dbReference type="EMBL" id="BAAAZO010000009">
    <property type="protein sequence ID" value="GAA3622253.1"/>
    <property type="molecule type" value="Genomic_DNA"/>
</dbReference>
<sequence>MNVPSPRAVDPGVKENASLLTWLRDNCVADLYRDDFEAWLSAALGPGLLGHRAPRPAPGFLRHLDLTALPAESVVPFLRRISLTSPVPGDVDAVLTGTGPVTTRVRTSPPFPETSLPGIPYLAHTVWLGGPAPQDAVLRANIAAAARHNRDVQFVVWTDVPRAGAPTEWVHWAAENDVLLVNVDEVFHADAPMLLHEEYGLEVAKRLTRGLSAASDHLRLEVLDRFGGLYLDGDNACEPGRIAGLIDAVAAGPAGFTVHVIEGEGVDGDLIVAPAGHPVLRLWQETARTSYGLTQRQLFGGDHVMASLGPGIPEREHWQRSVVARRAGRNLGTTLSVIGFRLDDQRLVRVDGAVRPAHERSWAQTRPVNPGGVAPEPGEVLNDLVATTVRRLISREGDLQLTAVAPVIAGQPEPGRLWVALIARIAELAGKPGVPAVTTVTEVRIADSGEGGQVRLPPEVDALLYRGDPATGVWRLGELTVPARFGTGPVPARPVRVPDIRGAVVVSENAAAQLLPVLVRRLEAAGPERDLPLPVAVPDLRGTSGATTLAWLRRTLDVPIGDPEHERRLLGRLAPDLFGLRRLLPEPDFLHGIDQLRLPANRVASFLAGISLTRPGTPRPGDLDPRDLALGRVSRVRPGGDWGVPGAPRLPSRAAIPHLVHGIWLGGPAPENGVLRESFGAAARHYAGRVRFVIWTDITRAQVNQVTPAGSIHEMLDWAREHDIAVVSVAEVFHAAAPMRLWWQYTAEMTKLLPRGYAGASDRLRQEILARFGGAYVDGDNHFLLPGQERLPHEINGLAGLPELFSAVAASEFAFTPHVSDPDHVDNDVIVAPARHPAILLWREIDRLACSFTQDRLFGQVDTAIRRAGASDSRFWHRYDVSKRTGLVHSEMMRRLELTASDRRLVRAAGAIRGRHVRSWARDTFTSGPADVVDRVAAVIQTLLGLLHSRPGNLQLTAVAPVVRALPDPDAAWIAALRMLAVLADRKQAPQITSVTRFRWSDDGTPDYVGLPAQAESLLIPRTDSHTIPVPDLFSDDPDAWFGQSTALPGMPAWILDEMVVPAHLLPEPEPVAGPASQAVVTRASWLPAGFVGVTLQGWLGSAWADSRRVTAEQVALRLSGSGPAGAPVLLRMSGGPENGTAWFARRLSGLLGRPVTVAHETGQPMKDDVGTTADALRSRLATQKRDRLRAAARLTQELAGRLPAPGTAPRPSPSGLPLAWLRRLADERLYTDDFEAEMERRIGPDPYRRRARTPRPAWQTVDPLGLLPHEVSPFLRWLDLVQATPGTTPDSQELDAARRRGDGGPVSSARRPHRARTWGMTDPDTPRLPAEVVIPRLVHGIWISGPLPEAGGFRANFGGAAREYAGRVDFVLWTDVTRAEAAAAAADPDPEYGGRIWRVRSMLDWARENGILVVDLGEVYHEEADFPLWSQTVTEWAKRTPLGYGAAVDHLRVQLVTTFGGSYADGDDHFAPGDALIEVFDAVAASETAFTLNVQDGDRGVNNDIIMAPARHPALLLWREFARLRYLIGQHELYGGELRMTERFVLTRASLLRYSVVLRSGRRHHDMLGALGLAPHRERLVRIAPSIEHRSELTWAPGRLPEVVEVPGTQEILDRLVDAVSVLARQLINRPGNLFLTEVAPIIRTLPDPAAAWIAVLTETARLQTAGEVRRVTSVTHSRWDDQGRMEIVDLPPEAEAMLVPHHRPRGWLGAGLNRPGQPVWIRDEAVEPCRLRVTAGPAVRRVEPARVYRSGQVLGLRYVPNIGAGSFPPGSTTVWAHRWCGQPWSATARIRPEEMALDLFAAGLHERPVLIVTAPGERISGGAQEAGLGDFAARLGALLGVPVTVVDAPSELVAPVPRRDSLRQREPERGSLARRRLRPDPPAVPLDDAVHGGQTDTGAGELALLVQPLEG</sequence>
<dbReference type="InterPro" id="IPR029044">
    <property type="entry name" value="Nucleotide-diphossugar_trans"/>
</dbReference>
<accession>A0ABP6ZY90</accession>
<dbReference type="SUPFAM" id="SSF53448">
    <property type="entry name" value="Nucleotide-diphospho-sugar transferases"/>
    <property type="match status" value="2"/>
</dbReference>
<feature type="compositionally biased region" description="Basic and acidic residues" evidence="1">
    <location>
        <begin position="1859"/>
        <end position="1873"/>
    </location>
</feature>
<dbReference type="RefSeq" id="WP_345718777.1">
    <property type="nucleotide sequence ID" value="NZ_BAAAZO010000009.1"/>
</dbReference>
<protein>
    <submittedName>
        <fullName evidence="2">Uncharacterized protein</fullName>
    </submittedName>
</protein>
<feature type="region of interest" description="Disordered" evidence="1">
    <location>
        <begin position="1287"/>
        <end position="1323"/>
    </location>
</feature>
<organism evidence="2 3">
    <name type="scientific">Kineosporia mesophila</name>
    <dbReference type="NCBI Taxonomy" id="566012"/>
    <lineage>
        <taxon>Bacteria</taxon>
        <taxon>Bacillati</taxon>
        <taxon>Actinomycetota</taxon>
        <taxon>Actinomycetes</taxon>
        <taxon>Kineosporiales</taxon>
        <taxon>Kineosporiaceae</taxon>
        <taxon>Kineosporia</taxon>
    </lineage>
</organism>
<evidence type="ECO:0000313" key="2">
    <source>
        <dbReference type="EMBL" id="GAA3622253.1"/>
    </source>
</evidence>
<proteinExistence type="predicted"/>